<keyword evidence="10 15" id="KW-0067">ATP-binding</keyword>
<name>A0A1V2ZYY8_9GAMM</name>
<feature type="active site" evidence="15">
    <location>
        <position position="181"/>
    </location>
</feature>
<evidence type="ECO:0000256" key="6">
    <source>
        <dbReference type="ARBA" id="ARBA00022519"/>
    </source>
</evidence>
<comment type="similarity">
    <text evidence="3 15">Belongs to the protein kinase superfamily. KdkA/RfaP family.</text>
</comment>
<dbReference type="GO" id="GO:0005886">
    <property type="term" value="C:plasma membrane"/>
    <property type="evidence" value="ECO:0007669"/>
    <property type="project" value="UniProtKB-SubCell"/>
</dbReference>
<evidence type="ECO:0000256" key="5">
    <source>
        <dbReference type="ARBA" id="ARBA00022475"/>
    </source>
</evidence>
<dbReference type="EMBL" id="MUZR01000018">
    <property type="protein sequence ID" value="OOC10328.1"/>
    <property type="molecule type" value="Genomic_DNA"/>
</dbReference>
<keyword evidence="7 15" id="KW-0808">Transferase</keyword>
<keyword evidence="11 15" id="KW-0448">Lipopolysaccharide biosynthesis</keyword>
<keyword evidence="12 15" id="KW-0472">Membrane</keyword>
<sequence length="250" mass="29224">MDNPRQVDEPALEHWRSHPRRRQCRILSDPGMLRECNNDLFDPESLRARGQWTGSSSGRRATHFLRHEGRDWVLRHYWRGGLMARVATDTYLWTGLERSRPVREWRLMARLHELGLPVPRPGAARVCRHGPVYRGDLLSERIPDSHPLDEWIGDGKDTPELWDAVGRVIARFHAHGAWHADLNARNILIQGNGQVWLIDWDRGRIGYYRGLQDNLSRLRRSLDKWPATRERGALGWPHLLQAYNEERKPA</sequence>
<reference evidence="16 17" key="1">
    <citation type="submission" date="2017-02" db="EMBL/GenBank/DDBJ databases">
        <title>Genomic diversity within the haloalkaliphilic genus Thioalkalivibrio.</title>
        <authorList>
            <person name="Ahn A.-C."/>
            <person name="Meier-Kolthoff J."/>
            <person name="Overmars L."/>
            <person name="Richter M."/>
            <person name="Woyke T."/>
            <person name="Sorokin D.Y."/>
            <person name="Muyzer G."/>
        </authorList>
    </citation>
    <scope>NUCLEOTIDE SEQUENCE [LARGE SCALE GENOMIC DNA]</scope>
    <source>
        <strain evidence="16 17">HL17</strain>
    </source>
</reference>
<comment type="function">
    <text evidence="15">Catalyzes the ATP-dependent phosphorylation of the 3-deoxy-D-manno-octulosonic acid (Kdo) residue in Kdo-lipid IV(A) at the 4-OH position.</text>
</comment>
<dbReference type="GO" id="GO:0005524">
    <property type="term" value="F:ATP binding"/>
    <property type="evidence" value="ECO:0007669"/>
    <property type="project" value="UniProtKB-UniRule"/>
</dbReference>
<evidence type="ECO:0000256" key="14">
    <source>
        <dbReference type="ARBA" id="ARBA00034417"/>
    </source>
</evidence>
<evidence type="ECO:0000256" key="13">
    <source>
        <dbReference type="ARBA" id="ARBA00029511"/>
    </source>
</evidence>
<evidence type="ECO:0000313" key="17">
    <source>
        <dbReference type="Proteomes" id="UP000189177"/>
    </source>
</evidence>
<dbReference type="SUPFAM" id="SSF56112">
    <property type="entry name" value="Protein kinase-like (PK-like)"/>
    <property type="match status" value="1"/>
</dbReference>
<comment type="subcellular location">
    <subcellularLocation>
        <location evidence="1 15">Cell inner membrane</location>
        <topology evidence="1 15">Peripheral membrane protein</topology>
        <orientation evidence="1 15">Cytoplasmic side</orientation>
    </subcellularLocation>
</comment>
<evidence type="ECO:0000256" key="9">
    <source>
        <dbReference type="ARBA" id="ARBA00022777"/>
    </source>
</evidence>
<evidence type="ECO:0000256" key="3">
    <source>
        <dbReference type="ARBA" id="ARBA00010327"/>
    </source>
</evidence>
<evidence type="ECO:0000256" key="4">
    <source>
        <dbReference type="ARBA" id="ARBA00011988"/>
    </source>
</evidence>
<dbReference type="HAMAP" id="MF_00521">
    <property type="entry name" value="KDO_kinase"/>
    <property type="match status" value="1"/>
</dbReference>
<dbReference type="AlphaFoldDB" id="A0A1V2ZYY8"/>
<evidence type="ECO:0000256" key="1">
    <source>
        <dbReference type="ARBA" id="ARBA00004515"/>
    </source>
</evidence>
<evidence type="ECO:0000313" key="16">
    <source>
        <dbReference type="EMBL" id="OOC10328.1"/>
    </source>
</evidence>
<keyword evidence="17" id="KW-1185">Reference proteome</keyword>
<comment type="caution">
    <text evidence="16">The sequence shown here is derived from an EMBL/GenBank/DDBJ whole genome shotgun (WGS) entry which is preliminary data.</text>
</comment>
<organism evidence="16 17">
    <name type="scientific">Thioalkalivibrio halophilus</name>
    <dbReference type="NCBI Taxonomy" id="252474"/>
    <lineage>
        <taxon>Bacteria</taxon>
        <taxon>Pseudomonadati</taxon>
        <taxon>Pseudomonadota</taxon>
        <taxon>Gammaproteobacteria</taxon>
        <taxon>Chromatiales</taxon>
        <taxon>Ectothiorhodospiraceae</taxon>
        <taxon>Thioalkalivibrio</taxon>
    </lineage>
</organism>
<dbReference type="Proteomes" id="UP000189177">
    <property type="component" value="Unassembled WGS sequence"/>
</dbReference>
<keyword evidence="5 15" id="KW-1003">Cell membrane</keyword>
<dbReference type="GO" id="GO:0016301">
    <property type="term" value="F:kinase activity"/>
    <property type="evidence" value="ECO:0007669"/>
    <property type="project" value="UniProtKB-KW"/>
</dbReference>
<dbReference type="InterPro" id="IPR022826">
    <property type="entry name" value="KDO_kinase"/>
</dbReference>
<comment type="pathway">
    <text evidence="2 15">Bacterial outer membrane biogenesis; LPS core biosynthesis.</text>
</comment>
<dbReference type="NCBIfam" id="NF002475">
    <property type="entry name" value="PRK01723.1"/>
    <property type="match status" value="1"/>
</dbReference>
<evidence type="ECO:0000256" key="8">
    <source>
        <dbReference type="ARBA" id="ARBA00022741"/>
    </source>
</evidence>
<keyword evidence="8 15" id="KW-0547">Nucleotide-binding</keyword>
<dbReference type="InterPro" id="IPR011009">
    <property type="entry name" value="Kinase-like_dom_sf"/>
</dbReference>
<dbReference type="EC" id="2.7.1.166" evidence="4 15"/>
<keyword evidence="6 15" id="KW-0997">Cell inner membrane</keyword>
<dbReference type="GO" id="GO:0009244">
    <property type="term" value="P:lipopolysaccharide core region biosynthetic process"/>
    <property type="evidence" value="ECO:0007669"/>
    <property type="project" value="UniProtKB-UniRule"/>
</dbReference>
<evidence type="ECO:0000256" key="11">
    <source>
        <dbReference type="ARBA" id="ARBA00022985"/>
    </source>
</evidence>
<dbReference type="GO" id="GO:0016773">
    <property type="term" value="F:phosphotransferase activity, alcohol group as acceptor"/>
    <property type="evidence" value="ECO:0007669"/>
    <property type="project" value="UniProtKB-UniRule"/>
</dbReference>
<dbReference type="STRING" id="252474.B1A74_06420"/>
<dbReference type="OrthoDB" id="6854449at2"/>
<evidence type="ECO:0000256" key="2">
    <source>
        <dbReference type="ARBA" id="ARBA00004713"/>
    </source>
</evidence>
<evidence type="ECO:0000256" key="7">
    <source>
        <dbReference type="ARBA" id="ARBA00022679"/>
    </source>
</evidence>
<dbReference type="UniPathway" id="UPA00958"/>
<keyword evidence="9 15" id="KW-0418">Kinase</keyword>
<dbReference type="Pfam" id="PF06293">
    <property type="entry name" value="Kdo"/>
    <property type="match status" value="1"/>
</dbReference>
<protein>
    <recommendedName>
        <fullName evidence="13 15">3-deoxy-D-manno-octulosonic acid kinase</fullName>
        <shortName evidence="15">Kdo kinase</shortName>
        <ecNumber evidence="4 15">2.7.1.166</ecNumber>
    </recommendedName>
</protein>
<comment type="catalytic activity">
    <reaction evidence="14 15">
        <text>an alpha-Kdo-(2-&gt;6)-lipid IVA + ATP = a 4-O-phospho-alpha-Kdo-(2-&gt;6)-lipid IVA + ADP + H(+)</text>
        <dbReference type="Rhea" id="RHEA:74271"/>
        <dbReference type="ChEBI" id="CHEBI:15378"/>
        <dbReference type="ChEBI" id="CHEBI:30616"/>
        <dbReference type="ChEBI" id="CHEBI:176428"/>
        <dbReference type="ChEBI" id="CHEBI:193140"/>
        <dbReference type="ChEBI" id="CHEBI:456216"/>
        <dbReference type="EC" id="2.7.1.166"/>
    </reaction>
</comment>
<proteinExistence type="inferred from homology"/>
<evidence type="ECO:0000256" key="12">
    <source>
        <dbReference type="ARBA" id="ARBA00023136"/>
    </source>
</evidence>
<gene>
    <name evidence="15" type="primary">kdkA</name>
    <name evidence="16" type="ORF">B1A74_06420</name>
</gene>
<evidence type="ECO:0000256" key="15">
    <source>
        <dbReference type="HAMAP-Rule" id="MF_00521"/>
    </source>
</evidence>
<dbReference type="Gene3D" id="1.10.510.10">
    <property type="entry name" value="Transferase(Phosphotransferase) domain 1"/>
    <property type="match status" value="1"/>
</dbReference>
<evidence type="ECO:0000256" key="10">
    <source>
        <dbReference type="ARBA" id="ARBA00022840"/>
    </source>
</evidence>
<accession>A0A1V2ZYY8</accession>